<feature type="coiled-coil region" evidence="1">
    <location>
        <begin position="81"/>
        <end position="175"/>
    </location>
</feature>
<reference evidence="4" key="1">
    <citation type="submission" date="2016-03" db="EMBL/GenBank/DDBJ databases">
        <authorList>
            <person name="Ray J."/>
            <person name="Price M."/>
            <person name="Deutschbauer A."/>
        </authorList>
    </citation>
    <scope>NUCLEOTIDE SEQUENCE [LARGE SCALE GENOMIC DNA]</scope>
    <source>
        <strain evidence="4">FW300-N1B4</strain>
    </source>
</reference>
<dbReference type="RefSeq" id="WP_063340815.1">
    <property type="nucleotide sequence ID" value="NZ_LUKJ01000002.1"/>
</dbReference>
<sequence length="313" mass="35149">MKKSILALAVLIATQSAFAAYSDKMLESNEGLSPFDRAYEAGQAQKMNEPVDYRASKVSSGALLDLSVDDPVISVKETETEKKYRNTLVELEQNRKSLELERKKALAQMESTQASVNQAAELRVQSLAAQQMKIEEQRKHIEEQRAAIRAQEQAVQQALEKNKSALAEADQMKHQQLADLNKVKAQSDHVMMMAENSAVVIETAAKARVTLERVDPTVVLNEQVKVEYQGATLKEIVTGIMPPGWRVKTDFTVKPELETRRYEFISTEARDIALRGLLSPIRDAKVRFAYFWDLQDENGNPAPMILLTDRATN</sequence>
<gene>
    <name evidence="3" type="ORF">A1D17_04295</name>
</gene>
<evidence type="ECO:0000313" key="3">
    <source>
        <dbReference type="EMBL" id="KZN20771.1"/>
    </source>
</evidence>
<accession>A0A166QS15</accession>
<dbReference type="EMBL" id="LUKJ01000002">
    <property type="protein sequence ID" value="KZN20771.1"/>
    <property type="molecule type" value="Genomic_DNA"/>
</dbReference>
<protein>
    <submittedName>
        <fullName evidence="3">Uncharacterized protein</fullName>
    </submittedName>
</protein>
<evidence type="ECO:0000256" key="1">
    <source>
        <dbReference type="SAM" id="Coils"/>
    </source>
</evidence>
<proteinExistence type="predicted"/>
<evidence type="ECO:0000256" key="2">
    <source>
        <dbReference type="SAM" id="SignalP"/>
    </source>
</evidence>
<dbReference type="Proteomes" id="UP000076489">
    <property type="component" value="Unassembled WGS sequence"/>
</dbReference>
<comment type="caution">
    <text evidence="3">The sequence shown here is derived from an EMBL/GenBank/DDBJ whole genome shotgun (WGS) entry which is preliminary data.</text>
</comment>
<name>A0A166QS15_PSEFL</name>
<organism evidence="3 4">
    <name type="scientific">Pseudomonas fluorescens</name>
    <dbReference type="NCBI Taxonomy" id="294"/>
    <lineage>
        <taxon>Bacteria</taxon>
        <taxon>Pseudomonadati</taxon>
        <taxon>Pseudomonadota</taxon>
        <taxon>Gammaproteobacteria</taxon>
        <taxon>Pseudomonadales</taxon>
        <taxon>Pseudomonadaceae</taxon>
        <taxon>Pseudomonas</taxon>
    </lineage>
</organism>
<evidence type="ECO:0000313" key="4">
    <source>
        <dbReference type="Proteomes" id="UP000076489"/>
    </source>
</evidence>
<reference evidence="3 4" key="2">
    <citation type="journal article" date="2018" name="Nature">
        <title>Mutant phenotypes for thousands of bacterial genes of unknown function.</title>
        <authorList>
            <person name="Price M.N."/>
            <person name="Wetmore K.M."/>
            <person name="Waters R.J."/>
            <person name="Callaghan M."/>
            <person name="Ray J."/>
            <person name="Liu H."/>
            <person name="Kuehl J.V."/>
            <person name="Melnyk R.A."/>
            <person name="Lamson J.S."/>
            <person name="Suh Y."/>
            <person name="Carlson H.K."/>
            <person name="Esquivel Z."/>
            <person name="Sadeeshkumar H."/>
            <person name="Chakraborty R."/>
            <person name="Zane G.M."/>
            <person name="Rubin B.E."/>
            <person name="Wall J.D."/>
            <person name="Visel A."/>
            <person name="Bristow J."/>
            <person name="Blow M.J."/>
            <person name="Arkin A.P."/>
            <person name="Deutschbauer A.M."/>
        </authorList>
    </citation>
    <scope>NUCLEOTIDE SEQUENCE [LARGE SCALE GENOMIC DNA]</scope>
    <source>
        <strain evidence="3 4">FW300-N1B4</strain>
    </source>
</reference>
<keyword evidence="2" id="KW-0732">Signal</keyword>
<feature type="signal peptide" evidence="2">
    <location>
        <begin position="1"/>
        <end position="19"/>
    </location>
</feature>
<feature type="chain" id="PRO_5007878837" evidence="2">
    <location>
        <begin position="20"/>
        <end position="313"/>
    </location>
</feature>
<dbReference type="AlphaFoldDB" id="A0A166QS15"/>
<dbReference type="OrthoDB" id="6986222at2"/>
<keyword evidence="1" id="KW-0175">Coiled coil</keyword>